<dbReference type="EMBL" id="JAFREM010000021">
    <property type="protein sequence ID" value="MBO1307246.1"/>
    <property type="molecule type" value="Genomic_DNA"/>
</dbReference>
<reference evidence="1 2" key="1">
    <citation type="submission" date="2021-03" db="EMBL/GenBank/DDBJ databases">
        <title>Enterococcal diversity collection.</title>
        <authorList>
            <person name="Gilmore M.S."/>
            <person name="Schwartzman J."/>
            <person name="Van Tyne D."/>
            <person name="Martin M."/>
            <person name="Earl A.M."/>
            <person name="Manson A.L."/>
            <person name="Straub T."/>
            <person name="Salamzade R."/>
            <person name="Saavedra J."/>
            <person name="Lebreton F."/>
            <person name="Prichula J."/>
            <person name="Schaufler K."/>
            <person name="Gaca A."/>
            <person name="Sgardioli B."/>
            <person name="Wagenaar J."/>
            <person name="Strong T."/>
        </authorList>
    </citation>
    <scope>NUCLEOTIDE SEQUENCE [LARGE SCALE GENOMIC DNA]</scope>
    <source>
        <strain evidence="1 2">669A</strain>
    </source>
</reference>
<organism evidence="1 2">
    <name type="scientific">Candidatus Enterococcus moelleringii</name>
    <dbReference type="NCBI Taxonomy" id="2815325"/>
    <lineage>
        <taxon>Bacteria</taxon>
        <taxon>Bacillati</taxon>
        <taxon>Bacillota</taxon>
        <taxon>Bacilli</taxon>
        <taxon>Lactobacillales</taxon>
        <taxon>Enterococcaceae</taxon>
        <taxon>Enterococcus</taxon>
    </lineage>
</organism>
<protein>
    <submittedName>
        <fullName evidence="1">Uncharacterized protein</fullName>
    </submittedName>
</protein>
<accession>A0ABS3LET3</accession>
<gene>
    <name evidence="1" type="ORF">JZO70_13800</name>
</gene>
<evidence type="ECO:0000313" key="1">
    <source>
        <dbReference type="EMBL" id="MBO1307246.1"/>
    </source>
</evidence>
<dbReference type="Proteomes" id="UP000664601">
    <property type="component" value="Unassembled WGS sequence"/>
</dbReference>
<evidence type="ECO:0000313" key="2">
    <source>
        <dbReference type="Proteomes" id="UP000664601"/>
    </source>
</evidence>
<sequence>MLECKVGDAAKIIEGDLTATILAEVVHGTFSQSYMEGKQDLMYLMPGKQDLKTGKPTPSSIGHIEIDFSE</sequence>
<proteinExistence type="predicted"/>
<name>A0ABS3LET3_9ENTE</name>
<dbReference type="RefSeq" id="WP_207674175.1">
    <property type="nucleotide sequence ID" value="NZ_JAFREM010000021.1"/>
</dbReference>
<comment type="caution">
    <text evidence="1">The sequence shown here is derived from an EMBL/GenBank/DDBJ whole genome shotgun (WGS) entry which is preliminary data.</text>
</comment>
<keyword evidence="2" id="KW-1185">Reference proteome</keyword>